<sequence length="67" mass="7729">MMNLRGGNAQMYGRRPFFGFFGAPFFGGFLGGLLGSALTPYPFYPPRPYYYPPRPYPFYPYGGGWYY</sequence>
<keyword evidence="1" id="KW-0812">Transmembrane</keyword>
<keyword evidence="3" id="KW-1185">Reference proteome</keyword>
<evidence type="ECO:0000313" key="2">
    <source>
        <dbReference type="EMBL" id="OOE01486.1"/>
    </source>
</evidence>
<evidence type="ECO:0000256" key="1">
    <source>
        <dbReference type="SAM" id="Phobius"/>
    </source>
</evidence>
<protein>
    <submittedName>
        <fullName evidence="2">Uncharacterized protein</fullName>
    </submittedName>
</protein>
<feature type="transmembrane region" description="Helical" evidence="1">
    <location>
        <begin position="20"/>
        <end position="44"/>
    </location>
</feature>
<dbReference type="AlphaFoldDB" id="A0A1V3FIQ4"/>
<gene>
    <name evidence="2" type="ORF">BO219_10995</name>
</gene>
<dbReference type="Proteomes" id="UP000188458">
    <property type="component" value="Unassembled WGS sequence"/>
</dbReference>
<comment type="caution">
    <text evidence="2">The sequence shown here is derived from an EMBL/GenBank/DDBJ whole genome shotgun (WGS) entry which is preliminary data.</text>
</comment>
<keyword evidence="1" id="KW-0472">Membrane</keyword>
<name>A0A1V3FIQ4_9BACL</name>
<proteinExistence type="predicted"/>
<reference evidence="3" key="1">
    <citation type="submission" date="2016-11" db="EMBL/GenBank/DDBJ databases">
        <title>Draft genome sequence of Anoxybacillus sp. strain 103 isolated from the Qarvajar hot spring in Nagorno-Karabach.</title>
        <authorList>
            <person name="Hovhannisyan P."/>
            <person name="Panosyan H."/>
            <person name="Birkeland N.-K."/>
        </authorList>
    </citation>
    <scope>NUCLEOTIDE SEQUENCE [LARGE SCALE GENOMIC DNA]</scope>
    <source>
        <strain evidence="3">103</strain>
    </source>
</reference>
<evidence type="ECO:0000313" key="3">
    <source>
        <dbReference type="Proteomes" id="UP000188458"/>
    </source>
</evidence>
<dbReference type="EMBL" id="MQAD01000020">
    <property type="protein sequence ID" value="OOE01486.1"/>
    <property type="molecule type" value="Genomic_DNA"/>
</dbReference>
<organism evidence="2 3">
    <name type="scientific">Anoxybacillus kestanbolensis</name>
    <dbReference type="NCBI Taxonomy" id="227476"/>
    <lineage>
        <taxon>Bacteria</taxon>
        <taxon>Bacillati</taxon>
        <taxon>Bacillota</taxon>
        <taxon>Bacilli</taxon>
        <taxon>Bacillales</taxon>
        <taxon>Anoxybacillaceae</taxon>
        <taxon>Anoxybacillus</taxon>
    </lineage>
</organism>
<accession>A0A1V3FIQ4</accession>
<keyword evidence="1" id="KW-1133">Transmembrane helix</keyword>